<feature type="compositionally biased region" description="Polar residues" evidence="4">
    <location>
        <begin position="303"/>
        <end position="315"/>
    </location>
</feature>
<accession>A0A0N1GWT2</accession>
<feature type="compositionally biased region" description="Basic and acidic residues" evidence="4">
    <location>
        <begin position="262"/>
        <end position="283"/>
    </location>
</feature>
<dbReference type="SUPFAM" id="SSF89009">
    <property type="entry name" value="GAT-like domain"/>
    <property type="match status" value="1"/>
</dbReference>
<feature type="compositionally biased region" description="Acidic residues" evidence="4">
    <location>
        <begin position="512"/>
        <end position="526"/>
    </location>
</feature>
<dbReference type="Gene3D" id="1.25.40.90">
    <property type="match status" value="1"/>
</dbReference>
<feature type="region of interest" description="Disordered" evidence="4">
    <location>
        <begin position="469"/>
        <end position="549"/>
    </location>
</feature>
<dbReference type="InterPro" id="IPR045007">
    <property type="entry name" value="LSB5"/>
</dbReference>
<dbReference type="GO" id="GO:0043130">
    <property type="term" value="F:ubiquitin binding"/>
    <property type="evidence" value="ECO:0007669"/>
    <property type="project" value="InterPro"/>
</dbReference>
<dbReference type="VEuPathDB" id="FungiDB:AB675_4077"/>
<dbReference type="OrthoDB" id="10068368at2759"/>
<evidence type="ECO:0000259" key="5">
    <source>
        <dbReference type="PROSITE" id="PS50179"/>
    </source>
</evidence>
<dbReference type="CDD" id="cd14232">
    <property type="entry name" value="GAT_LSB5"/>
    <property type="match status" value="1"/>
</dbReference>
<organism evidence="7 8">
    <name type="scientific">Cyphellophora attinorum</name>
    <dbReference type="NCBI Taxonomy" id="1664694"/>
    <lineage>
        <taxon>Eukaryota</taxon>
        <taxon>Fungi</taxon>
        <taxon>Dikarya</taxon>
        <taxon>Ascomycota</taxon>
        <taxon>Pezizomycotina</taxon>
        <taxon>Eurotiomycetes</taxon>
        <taxon>Chaetothyriomycetidae</taxon>
        <taxon>Chaetothyriales</taxon>
        <taxon>Cyphellophoraceae</taxon>
        <taxon>Cyphellophora</taxon>
    </lineage>
</organism>
<dbReference type="PANTHER" id="PTHR47789:SF1">
    <property type="entry name" value="LAS SEVENTEEN-BINDING PROTEIN 5"/>
    <property type="match status" value="1"/>
</dbReference>
<dbReference type="AlphaFoldDB" id="A0A0N1GWT2"/>
<evidence type="ECO:0000256" key="1">
    <source>
        <dbReference type="ARBA" id="ARBA00011446"/>
    </source>
</evidence>
<proteinExistence type="predicted"/>
<name>A0A0N1GWT2_9EURO</name>
<dbReference type="CDD" id="cd16980">
    <property type="entry name" value="VHS_Lsb5"/>
    <property type="match status" value="1"/>
</dbReference>
<dbReference type="GO" id="GO:0015031">
    <property type="term" value="P:protein transport"/>
    <property type="evidence" value="ECO:0007669"/>
    <property type="project" value="UniProtKB-KW"/>
</dbReference>
<gene>
    <name evidence="7" type="ORF">AB675_4077</name>
</gene>
<evidence type="ECO:0000313" key="8">
    <source>
        <dbReference type="Proteomes" id="UP000038010"/>
    </source>
</evidence>
<keyword evidence="2" id="KW-0813">Transport</keyword>
<evidence type="ECO:0000256" key="4">
    <source>
        <dbReference type="SAM" id="MobiDB-lite"/>
    </source>
</evidence>
<dbReference type="RefSeq" id="XP_017994427.1">
    <property type="nucleotide sequence ID" value="XM_018144189.1"/>
</dbReference>
<keyword evidence="3" id="KW-0653">Protein transport</keyword>
<dbReference type="Proteomes" id="UP000038010">
    <property type="component" value="Unassembled WGS sequence"/>
</dbReference>
<dbReference type="GO" id="GO:0030479">
    <property type="term" value="C:actin cortical patch"/>
    <property type="evidence" value="ECO:0007669"/>
    <property type="project" value="TreeGrafter"/>
</dbReference>
<dbReference type="GO" id="GO:0007034">
    <property type="term" value="P:vacuolar transport"/>
    <property type="evidence" value="ECO:0007669"/>
    <property type="project" value="UniProtKB-ARBA"/>
</dbReference>
<sequence>MSILVAFSGACPDVIVTELPRDEKLSARIEECEKSLLACIDEDDDCQRCSRKKPRHETTFDAYPNNLPASTSFLSRPSVSSLRGCRKLIALALHCFCCARSRRKYQLLTRYRYSKQKKPFSSISVAVEQLTSETYDEEDLAGIPDILESIKLQATGPTEAARAIRKKLKYGSVHRQLRALTILDGLLQNGPQRMQRTILSDGPLLERLRIAAVDQVSDPDVRAKCKDLFSQWVASSATAPGLEGAKSLYNQLPKRAKTNVQRQKESRVLRETEEEAHRDRALEEESYASRMDSNDSRSRSNSYAAETSSPNTLRKNQAPIPLGSSGSFLSSRKEKNFDLNKEKPAILQSIASASVATTNLNNALKLVNREHNRVADDPEVMKRFETCKSLRRQVLRYIHYVEQEEFLGGLIHANDELVAALIAFEVLDKSVDDDSDSEVEEAMHLSRQAKMSEASSARDAEKMVAGLSLNDKSSRMGASPPTKPPRPGAPGGLRMPPQPAASPAARRQQVESESESASDEDEDDPFGDSHASKTPDWKASQRKGYFKEV</sequence>
<feature type="region of interest" description="Disordered" evidence="4">
    <location>
        <begin position="254"/>
        <end position="329"/>
    </location>
</feature>
<dbReference type="SMART" id="SM00288">
    <property type="entry name" value="VHS"/>
    <property type="match status" value="1"/>
</dbReference>
<dbReference type="GO" id="GO:0051666">
    <property type="term" value="P:actin cortical patch localization"/>
    <property type="evidence" value="ECO:0007669"/>
    <property type="project" value="TreeGrafter"/>
</dbReference>
<dbReference type="PROSITE" id="PS50909">
    <property type="entry name" value="GAT"/>
    <property type="match status" value="1"/>
</dbReference>
<comment type="subunit">
    <text evidence="1">Component of the ESCRT-0 complex composed of HSE1 and VPS27.</text>
</comment>
<dbReference type="InterPro" id="IPR002014">
    <property type="entry name" value="VHS_dom"/>
</dbReference>
<dbReference type="Pfam" id="PF00790">
    <property type="entry name" value="VHS"/>
    <property type="match status" value="1"/>
</dbReference>
<dbReference type="GO" id="GO:0035091">
    <property type="term" value="F:phosphatidylinositol binding"/>
    <property type="evidence" value="ECO:0007669"/>
    <property type="project" value="InterPro"/>
</dbReference>
<dbReference type="InterPro" id="IPR008942">
    <property type="entry name" value="ENTH_VHS"/>
</dbReference>
<reference evidence="7 8" key="1">
    <citation type="submission" date="2015-06" db="EMBL/GenBank/DDBJ databases">
        <title>Draft genome of the ant-associated black yeast Phialophora attae CBS 131958.</title>
        <authorList>
            <person name="Moreno L.F."/>
            <person name="Stielow B.J."/>
            <person name="de Hoog S."/>
            <person name="Vicente V.A."/>
            <person name="Weiss V.A."/>
            <person name="de Vries M."/>
            <person name="Cruz L.M."/>
            <person name="Souza E.M."/>
        </authorList>
    </citation>
    <scope>NUCLEOTIDE SEQUENCE [LARGE SCALE GENOMIC DNA]</scope>
    <source>
        <strain evidence="7 8">CBS 131958</strain>
    </source>
</reference>
<dbReference type="GO" id="GO:0007015">
    <property type="term" value="P:actin filament organization"/>
    <property type="evidence" value="ECO:0007669"/>
    <property type="project" value="InterPro"/>
</dbReference>
<feature type="domain" description="GAT" evidence="6">
    <location>
        <begin position="303"/>
        <end position="429"/>
    </location>
</feature>
<comment type="caution">
    <text evidence="7">The sequence shown here is derived from an EMBL/GenBank/DDBJ whole genome shotgun (WGS) entry which is preliminary data.</text>
</comment>
<keyword evidence="8" id="KW-1185">Reference proteome</keyword>
<dbReference type="PANTHER" id="PTHR47789">
    <property type="entry name" value="LAS SEVENTEEN-BINDING PROTEIN 5"/>
    <property type="match status" value="1"/>
</dbReference>
<dbReference type="GO" id="GO:0006897">
    <property type="term" value="P:endocytosis"/>
    <property type="evidence" value="ECO:0007669"/>
    <property type="project" value="InterPro"/>
</dbReference>
<dbReference type="Gene3D" id="1.20.58.160">
    <property type="match status" value="1"/>
</dbReference>
<dbReference type="PROSITE" id="PS50179">
    <property type="entry name" value="VHS"/>
    <property type="match status" value="1"/>
</dbReference>
<dbReference type="InterPro" id="IPR044103">
    <property type="entry name" value="GAT_LSB5"/>
</dbReference>
<evidence type="ECO:0000256" key="2">
    <source>
        <dbReference type="ARBA" id="ARBA00022448"/>
    </source>
</evidence>
<evidence type="ECO:0000256" key="3">
    <source>
        <dbReference type="ARBA" id="ARBA00022927"/>
    </source>
</evidence>
<dbReference type="STRING" id="1664694.A0A0N1GWT2"/>
<dbReference type="SUPFAM" id="SSF48464">
    <property type="entry name" value="ENTH/VHS domain"/>
    <property type="match status" value="1"/>
</dbReference>
<evidence type="ECO:0000259" key="6">
    <source>
        <dbReference type="PROSITE" id="PS50909"/>
    </source>
</evidence>
<dbReference type="InterPro" id="IPR004152">
    <property type="entry name" value="GAT_dom"/>
</dbReference>
<dbReference type="GeneID" id="28736069"/>
<dbReference type="EMBL" id="LFJN01000059">
    <property type="protein sequence ID" value="KPI34464.1"/>
    <property type="molecule type" value="Genomic_DNA"/>
</dbReference>
<feature type="domain" description="VHS" evidence="5">
    <location>
        <begin position="130"/>
        <end position="260"/>
    </location>
</feature>
<protein>
    <submittedName>
        <fullName evidence="7">LAS seventeen-binding protein 5</fullName>
    </submittedName>
</protein>
<dbReference type="InterPro" id="IPR038425">
    <property type="entry name" value="GAT_sf"/>
</dbReference>
<evidence type="ECO:0000313" key="7">
    <source>
        <dbReference type="EMBL" id="KPI34464.1"/>
    </source>
</evidence>